<dbReference type="STRING" id="491952.Mar181_0046"/>
<dbReference type="RefSeq" id="WP_013794592.1">
    <property type="nucleotide sequence ID" value="NC_015559.1"/>
</dbReference>
<dbReference type="InterPro" id="IPR009057">
    <property type="entry name" value="Homeodomain-like_sf"/>
</dbReference>
<dbReference type="PANTHER" id="PTHR47506:SF1">
    <property type="entry name" value="HTH-TYPE TRANSCRIPTIONAL REGULATOR YJDC"/>
    <property type="match status" value="1"/>
</dbReference>
<evidence type="ECO:0000256" key="1">
    <source>
        <dbReference type="ARBA" id="ARBA00023015"/>
    </source>
</evidence>
<evidence type="ECO:0000256" key="2">
    <source>
        <dbReference type="ARBA" id="ARBA00023125"/>
    </source>
</evidence>
<dbReference type="eggNOG" id="COG1309">
    <property type="taxonomic scope" value="Bacteria"/>
</dbReference>
<dbReference type="PROSITE" id="PS50977">
    <property type="entry name" value="HTH_TETR_2"/>
    <property type="match status" value="1"/>
</dbReference>
<dbReference type="InterPro" id="IPR036271">
    <property type="entry name" value="Tet_transcr_reg_TetR-rel_C_sf"/>
</dbReference>
<sequence length="185" mass="20635">MTVEKVDTKNKIMDLAEQYIISGGYGAFSFRDLADDIGIKSASVHYHFRTKSDLVAAVMFRYTDIFSKNLPDPTEQEADPQRMLNGFIDGFKAKIVDQNHMSLCTMLTADKHILPEEVNASLTAFYDVKITWLTQVCLRLPSLSQSLDQAHSSAVRILASLHGASVLVQATGNEAFFEQVVSAWR</sequence>
<evidence type="ECO:0000313" key="7">
    <source>
        <dbReference type="Proteomes" id="UP000009230"/>
    </source>
</evidence>
<reference evidence="6 7" key="1">
    <citation type="journal article" date="2012" name="Stand. Genomic Sci.">
        <title>Complete genome sequence of Marinomonas posidonica type strain (IVIA-Po-181(T)).</title>
        <authorList>
            <person name="Lucas-Elio P."/>
            <person name="Goodwin L."/>
            <person name="Woyke T."/>
            <person name="Pitluck S."/>
            <person name="Nolan M."/>
            <person name="Kyrpides N.C."/>
            <person name="Detter J.C."/>
            <person name="Copeland A."/>
            <person name="Lu M."/>
            <person name="Bruce D."/>
            <person name="Detter C."/>
            <person name="Tapia R."/>
            <person name="Han S."/>
            <person name="Land M.L."/>
            <person name="Ivanova N."/>
            <person name="Mikhailova N."/>
            <person name="Johnston A.W."/>
            <person name="Sanchez-Amat A."/>
        </authorList>
    </citation>
    <scope>NUCLEOTIDE SEQUENCE [LARGE SCALE GENOMIC DNA]</scope>
    <source>
        <strain evidence="7">CECT 7376 / NCIMB 14433 / IVIA-Po-181</strain>
    </source>
</reference>
<dbReference type="Proteomes" id="UP000009230">
    <property type="component" value="Chromosome"/>
</dbReference>
<dbReference type="AlphaFoldDB" id="F6CYY8"/>
<dbReference type="GO" id="GO:0003677">
    <property type="term" value="F:DNA binding"/>
    <property type="evidence" value="ECO:0007669"/>
    <property type="project" value="UniProtKB-UniRule"/>
</dbReference>
<dbReference type="Pfam" id="PF00440">
    <property type="entry name" value="TetR_N"/>
    <property type="match status" value="1"/>
</dbReference>
<dbReference type="OrthoDB" id="9809772at2"/>
<dbReference type="SUPFAM" id="SSF48498">
    <property type="entry name" value="Tetracyclin repressor-like, C-terminal domain"/>
    <property type="match status" value="1"/>
</dbReference>
<feature type="domain" description="HTH tetR-type" evidence="5">
    <location>
        <begin position="6"/>
        <end position="66"/>
    </location>
</feature>
<dbReference type="Gene3D" id="1.10.357.10">
    <property type="entry name" value="Tetracycline Repressor, domain 2"/>
    <property type="match status" value="1"/>
</dbReference>
<dbReference type="HOGENOM" id="CLU_069356_28_4_6"/>
<gene>
    <name evidence="6" type="ordered locus">Mar181_0046</name>
</gene>
<keyword evidence="7" id="KW-1185">Reference proteome</keyword>
<dbReference type="InterPro" id="IPR001647">
    <property type="entry name" value="HTH_TetR"/>
</dbReference>
<proteinExistence type="predicted"/>
<dbReference type="KEGG" id="mpc:Mar181_0046"/>
<name>F6CYY8_MARPP</name>
<evidence type="ECO:0000256" key="3">
    <source>
        <dbReference type="ARBA" id="ARBA00023163"/>
    </source>
</evidence>
<dbReference type="SUPFAM" id="SSF46689">
    <property type="entry name" value="Homeodomain-like"/>
    <property type="match status" value="1"/>
</dbReference>
<evidence type="ECO:0000313" key="6">
    <source>
        <dbReference type="EMBL" id="AEF53115.1"/>
    </source>
</evidence>
<organism evidence="6 7">
    <name type="scientific">Marinomonas posidonica (strain CECT 7376 / NCIMB 14433 / IVIA-Po-181)</name>
    <dbReference type="NCBI Taxonomy" id="491952"/>
    <lineage>
        <taxon>Bacteria</taxon>
        <taxon>Pseudomonadati</taxon>
        <taxon>Pseudomonadota</taxon>
        <taxon>Gammaproteobacteria</taxon>
        <taxon>Oceanospirillales</taxon>
        <taxon>Oceanospirillaceae</taxon>
        <taxon>Marinomonas</taxon>
    </lineage>
</organism>
<evidence type="ECO:0000256" key="4">
    <source>
        <dbReference type="PROSITE-ProRule" id="PRU00335"/>
    </source>
</evidence>
<accession>F6CYY8</accession>
<feature type="DNA-binding region" description="H-T-H motif" evidence="4">
    <location>
        <begin position="29"/>
        <end position="48"/>
    </location>
</feature>
<keyword evidence="1" id="KW-0805">Transcription regulation</keyword>
<dbReference type="EMBL" id="CP002771">
    <property type="protein sequence ID" value="AEF53115.1"/>
    <property type="molecule type" value="Genomic_DNA"/>
</dbReference>
<protein>
    <submittedName>
        <fullName evidence="6">Regulatory protein TetR</fullName>
    </submittedName>
</protein>
<keyword evidence="3" id="KW-0804">Transcription</keyword>
<dbReference type="PRINTS" id="PR00455">
    <property type="entry name" value="HTHTETR"/>
</dbReference>
<keyword evidence="2 4" id="KW-0238">DNA-binding</keyword>
<dbReference type="PANTHER" id="PTHR47506">
    <property type="entry name" value="TRANSCRIPTIONAL REGULATORY PROTEIN"/>
    <property type="match status" value="1"/>
</dbReference>
<evidence type="ECO:0000259" key="5">
    <source>
        <dbReference type="PROSITE" id="PS50977"/>
    </source>
</evidence>